<evidence type="ECO:0000256" key="4">
    <source>
        <dbReference type="ARBA" id="ARBA00038102"/>
    </source>
</evidence>
<evidence type="ECO:0000256" key="2">
    <source>
        <dbReference type="ARBA" id="ARBA00022729"/>
    </source>
</evidence>
<accession>A0A3Q1HDR8</accession>
<comment type="similarity">
    <text evidence="4">Belongs to the pentraxin family.</text>
</comment>
<evidence type="ECO:0000256" key="1">
    <source>
        <dbReference type="ARBA" id="ARBA00001913"/>
    </source>
</evidence>
<dbReference type="InterPro" id="IPR013320">
    <property type="entry name" value="ConA-like_dom_sf"/>
</dbReference>
<sequence>MMKMKKRMMKMKKRLLLAPVAVMIMLTLGIMYYGQTTSLRAAATTTAPTTSTTAPNTTTVAPNTTTVAPNTTTTAPNTTTVAPNTTTVAPNTTTVAPNTTTVAPNTTTTATTAPRTTAHSVVNLNGKMFTLTIYGGGISLYSPTNYPSWTTTSPHYGVSVCLRYITDFAQTSQPLIFTLSPSTSPLKLAVMGGTAYLMSWSYNTLYLAPNIGLWSNIGPEIWTRVCLTLDTSTNVAQVFSGSNMSIRKILRNPYAWSGERVIDLSGFDGQVTDVQVWDHPLRYGEVYNYMTRGVFGPYSGSVLSWSSVFYSIRGNTLLEDAYEQQAKESISGSQVEGEKKSRLFLIKDGESVKTEKEQLK</sequence>
<evidence type="ECO:0000313" key="7">
    <source>
        <dbReference type="Proteomes" id="UP000265040"/>
    </source>
</evidence>
<keyword evidence="2" id="KW-0732">Signal</keyword>
<dbReference type="GeneID" id="113154323"/>
<reference evidence="6" key="1">
    <citation type="submission" date="2021-04" db="EMBL/GenBank/DDBJ databases">
        <authorList>
            <consortium name="Wellcome Sanger Institute Data Sharing"/>
        </authorList>
    </citation>
    <scope>NUCLEOTIDE SEQUENCE [LARGE SCALE GENOMIC DNA]</scope>
</reference>
<proteinExistence type="inferred from homology"/>
<dbReference type="GeneTree" id="ENSGT00530000066252"/>
<reference evidence="6" key="2">
    <citation type="submission" date="2025-08" db="UniProtKB">
        <authorList>
            <consortium name="Ensembl"/>
        </authorList>
    </citation>
    <scope>IDENTIFICATION</scope>
</reference>
<dbReference type="Proteomes" id="UP000265040">
    <property type="component" value="Chromosome 5"/>
</dbReference>
<protein>
    <submittedName>
        <fullName evidence="6">Uncharacterized protein</fullName>
    </submittedName>
</protein>
<evidence type="ECO:0000256" key="3">
    <source>
        <dbReference type="ARBA" id="ARBA00023157"/>
    </source>
</evidence>
<evidence type="ECO:0000256" key="5">
    <source>
        <dbReference type="SAM" id="MobiDB-lite"/>
    </source>
</evidence>
<reference evidence="6" key="3">
    <citation type="submission" date="2025-09" db="UniProtKB">
        <authorList>
            <consortium name="Ensembl"/>
        </authorList>
    </citation>
    <scope>IDENTIFICATION</scope>
</reference>
<dbReference type="OrthoDB" id="547680at2759"/>
<dbReference type="PANTHER" id="PTHR45869:SF7">
    <property type="entry name" value="C-REACTIVE PROTEIN"/>
    <property type="match status" value="1"/>
</dbReference>
<dbReference type="Ensembl" id="ENSATET00000005550.3">
    <property type="protein sequence ID" value="ENSATEP00000005459.1"/>
    <property type="gene ID" value="ENSATEG00000003875.3"/>
</dbReference>
<dbReference type="PANTHER" id="PTHR45869">
    <property type="entry name" value="C-REACTIVE PROTEIN-RELATED"/>
    <property type="match status" value="1"/>
</dbReference>
<dbReference type="AlphaFoldDB" id="A0A3Q1HDR8"/>
<evidence type="ECO:0000313" key="6">
    <source>
        <dbReference type="Ensembl" id="ENSATEP00000005459.1"/>
    </source>
</evidence>
<dbReference type="OMA" id="TTAWTPK"/>
<dbReference type="Gene3D" id="2.60.120.200">
    <property type="match status" value="1"/>
</dbReference>
<keyword evidence="3" id="KW-1015">Disulfide bond</keyword>
<feature type="region of interest" description="Disordered" evidence="5">
    <location>
        <begin position="45"/>
        <end position="77"/>
    </location>
</feature>
<dbReference type="RefSeq" id="XP_026204235.1">
    <property type="nucleotide sequence ID" value="XM_026348450.1"/>
</dbReference>
<organism evidence="6 7">
    <name type="scientific">Anabas testudineus</name>
    <name type="common">Climbing perch</name>
    <name type="synonym">Anthias testudineus</name>
    <dbReference type="NCBI Taxonomy" id="64144"/>
    <lineage>
        <taxon>Eukaryota</taxon>
        <taxon>Metazoa</taxon>
        <taxon>Chordata</taxon>
        <taxon>Craniata</taxon>
        <taxon>Vertebrata</taxon>
        <taxon>Euteleostomi</taxon>
        <taxon>Actinopterygii</taxon>
        <taxon>Neopterygii</taxon>
        <taxon>Teleostei</taxon>
        <taxon>Neoteleostei</taxon>
        <taxon>Acanthomorphata</taxon>
        <taxon>Anabantaria</taxon>
        <taxon>Anabantiformes</taxon>
        <taxon>Anabantoidei</taxon>
        <taxon>Anabantidae</taxon>
        <taxon>Anabas</taxon>
    </lineage>
</organism>
<name>A0A3Q1HDR8_ANATE</name>
<dbReference type="InParanoid" id="A0A3Q1HDR8"/>
<dbReference type="STRING" id="64144.ENSATEP00000005459"/>
<dbReference type="InterPro" id="IPR051005">
    <property type="entry name" value="Pentraxin_domain"/>
</dbReference>
<comment type="cofactor">
    <cofactor evidence="1">
        <name>Ca(2+)</name>
        <dbReference type="ChEBI" id="CHEBI:29108"/>
    </cofactor>
</comment>
<keyword evidence="7" id="KW-1185">Reference proteome</keyword>
<dbReference type="SUPFAM" id="SSF49899">
    <property type="entry name" value="Concanavalin A-like lectins/glucanases"/>
    <property type="match status" value="1"/>
</dbReference>